<proteinExistence type="inferred from homology"/>
<feature type="transmembrane region" description="Helical" evidence="8">
    <location>
        <begin position="508"/>
        <end position="532"/>
    </location>
</feature>
<evidence type="ECO:0000313" key="10">
    <source>
        <dbReference type="EMBL" id="CEM22828.1"/>
    </source>
</evidence>
<feature type="compositionally biased region" description="Low complexity" evidence="7">
    <location>
        <begin position="1241"/>
        <end position="1255"/>
    </location>
</feature>
<dbReference type="VEuPathDB" id="CryptoDB:Cvel_4137"/>
<feature type="domain" description="SSD" evidence="9">
    <location>
        <begin position="367"/>
        <end position="537"/>
    </location>
</feature>
<protein>
    <recommendedName>
        <fullName evidence="9">SSD domain-containing protein</fullName>
    </recommendedName>
</protein>
<feature type="compositionally biased region" description="Basic and acidic residues" evidence="7">
    <location>
        <begin position="789"/>
        <end position="798"/>
    </location>
</feature>
<dbReference type="InterPro" id="IPR051697">
    <property type="entry name" value="Patched_domain-protein"/>
</dbReference>
<feature type="region of interest" description="Disordered" evidence="7">
    <location>
        <begin position="645"/>
        <end position="737"/>
    </location>
</feature>
<comment type="similarity">
    <text evidence="2">Belongs to the patched family.</text>
</comment>
<keyword evidence="6" id="KW-0325">Glycoprotein</keyword>
<gene>
    <name evidence="10" type="ORF">Cvel_4137</name>
</gene>
<feature type="compositionally biased region" description="Basic and acidic residues" evidence="7">
    <location>
        <begin position="1257"/>
        <end position="1270"/>
    </location>
</feature>
<sequence>MTEGGCGAAKQPLGRCLGNVCSAVGRARRRMHAAAMNFFKHVGYAAYDYPVLMIGVSFFVCAVLSVGILYAQVDYAWTEVYAPTESPTRDDMILSREYFGEQFEYLAVLVNAKNGMSVTDAMVLDEIDRLDDTIRSLRVRDPATNATFRYSDVCRMQGDGACDYSVLPKLYREIRRPGMPLDSKYAEKFGDPVVNFPGHCFEAWSWAADKGYKTTRQLKPVDSLFSNALCARVNVRTGEELTDRVPCKEFNEETKSDEEPTSAVDECVAQVAAREAVRVVSAKGTMLFYRLQGGDGIPYEGDPSDPTGPFALRNATRAEVMGWLWGVEQGELKSDEWAEHPYISVTAYSTRSYDDAMKDSTIFKEEDFIRYSIITVIMCVYAVGVQFSSRLHEWKVIPSLAGCLATLLAYGGGTGLLYLCGLRHTGANMAVPFLVLGIGVDDFFVILGLYHLTAADNRTLRRQREGLLAVRPRERLGLCMSEAGMSISLTTATDILGLAFGLGSPCYAIKNFCIFMIVSLFFGYVMCLTFFLGHLGIDARREVAGEIGFVKAITRLVSRNPFEPQSKRDKQDPELDPLHIRTKLLKETQKLSHEDAVAQAKVDIARVRSEGDDLDSSLLVQQQAFLQLAVEQAVRPWRWRHVTGLLIPKPPSSSSSGTSKKTATPDSSQVSSQHKEHNQPPVCTPRQASTESAMGKGEAAVRSDVRLPTAATTFPPLQEDGQLVRDESGSLSRSEPSNALSAAVAVVVQEDHQEGPVRSPPALPAVAICSPTGNRVEPVSAQGGVTSEEPSHRETPSYRCEVESVDEGTWLQVRSTQLGTTAAVRAEAAQSAVMLGKGSFAGACSRFVQNHYARFLLHPIGMALVLVLWAAYLVSASLYLPRLKLGLQPVELTNLSNPLRSFFKDYRAFKDTGYSGEVFFDEGAEWWRPETQDTLLELLETQREARYFKSARVPMEMFLQQAKSNAEENGEELPWLSATLDPGSKQREFEAALKSWLSEGNGRYFRHDFIWTDAEQMTGLRTWRYIMYDLHCDESDCIARAMLDAKKDLAKYNERGHFNARYYQEYYLLSELDLTILASTLLSMAGVLLSAVIVSVIVLKCFWAVTFVVSMVLSIDVGMLGFMVQQGLTLSLLSSIIIIICAGFAVDYVAHICHAFTSSLGVGRRQRAVEALAAMGPAVFHGAVTVMLAAVPAVFSDSNIFQIFFRMISMAIGFALLHGLVVLPVLLSLFGPKGRAPAMRPPGSGTSSSPNTQGGRNYDDTKRAKIEKSGKFPSAESDSSAGGGGECCHDGGDEEIAHEREQALQHLLIGLEEEGEKVVNLDSADLAERSCKASRTPALALPPHIFVGPLTG</sequence>
<feature type="transmembrane region" description="Helical" evidence="8">
    <location>
        <begin position="1101"/>
        <end position="1124"/>
    </location>
</feature>
<dbReference type="PANTHER" id="PTHR10796:SF92">
    <property type="entry name" value="PATCHED-RELATED, ISOFORM A"/>
    <property type="match status" value="1"/>
</dbReference>
<feature type="transmembrane region" description="Helical" evidence="8">
    <location>
        <begin position="431"/>
        <end position="455"/>
    </location>
</feature>
<feature type="compositionally biased region" description="Low complexity" evidence="7">
    <location>
        <begin position="652"/>
        <end position="665"/>
    </location>
</feature>
<feature type="transmembrane region" description="Helical" evidence="8">
    <location>
        <begin position="1130"/>
        <end position="1150"/>
    </location>
</feature>
<evidence type="ECO:0000256" key="3">
    <source>
        <dbReference type="ARBA" id="ARBA00022692"/>
    </source>
</evidence>
<dbReference type="PROSITE" id="PS50156">
    <property type="entry name" value="SSD"/>
    <property type="match status" value="1"/>
</dbReference>
<evidence type="ECO:0000256" key="1">
    <source>
        <dbReference type="ARBA" id="ARBA00004141"/>
    </source>
</evidence>
<evidence type="ECO:0000256" key="2">
    <source>
        <dbReference type="ARBA" id="ARBA00005585"/>
    </source>
</evidence>
<dbReference type="InterPro" id="IPR000731">
    <property type="entry name" value="SSD"/>
</dbReference>
<evidence type="ECO:0000256" key="7">
    <source>
        <dbReference type="SAM" id="MobiDB-lite"/>
    </source>
</evidence>
<evidence type="ECO:0000256" key="8">
    <source>
        <dbReference type="SAM" id="Phobius"/>
    </source>
</evidence>
<dbReference type="SUPFAM" id="SSF82866">
    <property type="entry name" value="Multidrug efflux transporter AcrB transmembrane domain"/>
    <property type="match status" value="2"/>
</dbReference>
<feature type="transmembrane region" description="Helical" evidence="8">
    <location>
        <begin position="1207"/>
        <end position="1230"/>
    </location>
</feature>
<comment type="subcellular location">
    <subcellularLocation>
        <location evidence="1">Membrane</location>
        <topology evidence="1">Multi-pass membrane protein</topology>
    </subcellularLocation>
</comment>
<organism evidence="10">
    <name type="scientific">Chromera velia CCMP2878</name>
    <dbReference type="NCBI Taxonomy" id="1169474"/>
    <lineage>
        <taxon>Eukaryota</taxon>
        <taxon>Sar</taxon>
        <taxon>Alveolata</taxon>
        <taxon>Colpodellida</taxon>
        <taxon>Chromeraceae</taxon>
        <taxon>Chromera</taxon>
    </lineage>
</organism>
<dbReference type="Pfam" id="PF02460">
    <property type="entry name" value="Patched"/>
    <property type="match status" value="1"/>
</dbReference>
<feature type="transmembrane region" description="Helical" evidence="8">
    <location>
        <begin position="368"/>
        <end position="387"/>
    </location>
</feature>
<evidence type="ECO:0000259" key="9">
    <source>
        <dbReference type="PROSITE" id="PS50156"/>
    </source>
</evidence>
<name>A0A0G4G3I9_9ALVE</name>
<keyword evidence="5 8" id="KW-0472">Membrane</keyword>
<dbReference type="PhylomeDB" id="A0A0G4G3I9"/>
<keyword evidence="3 8" id="KW-0812">Transmembrane</keyword>
<keyword evidence="4 8" id="KW-1133">Transmembrane helix</keyword>
<feature type="transmembrane region" description="Helical" evidence="8">
    <location>
        <begin position="399"/>
        <end position="419"/>
    </location>
</feature>
<evidence type="ECO:0000256" key="5">
    <source>
        <dbReference type="ARBA" id="ARBA00023136"/>
    </source>
</evidence>
<feature type="region of interest" description="Disordered" evidence="7">
    <location>
        <begin position="778"/>
        <end position="798"/>
    </location>
</feature>
<dbReference type="Gene3D" id="1.20.1640.10">
    <property type="entry name" value="Multidrug efflux transporter AcrB transmembrane domain"/>
    <property type="match status" value="2"/>
</dbReference>
<feature type="region of interest" description="Disordered" evidence="7">
    <location>
        <begin position="1236"/>
        <end position="1292"/>
    </location>
</feature>
<dbReference type="EMBL" id="CDMZ01000860">
    <property type="protein sequence ID" value="CEM22828.1"/>
    <property type="molecule type" value="Genomic_DNA"/>
</dbReference>
<dbReference type="InterPro" id="IPR003392">
    <property type="entry name" value="PTHD_SSD"/>
</dbReference>
<evidence type="ECO:0000256" key="4">
    <source>
        <dbReference type="ARBA" id="ARBA00022989"/>
    </source>
</evidence>
<feature type="transmembrane region" description="Helical" evidence="8">
    <location>
        <begin position="49"/>
        <end position="71"/>
    </location>
</feature>
<accession>A0A0G4G3I9</accession>
<reference evidence="10" key="1">
    <citation type="submission" date="2014-11" db="EMBL/GenBank/DDBJ databases">
        <authorList>
            <person name="Otto D Thomas"/>
            <person name="Naeem Raeece"/>
        </authorList>
    </citation>
    <scope>NUCLEOTIDE SEQUENCE</scope>
</reference>
<feature type="transmembrane region" description="Helical" evidence="8">
    <location>
        <begin position="855"/>
        <end position="880"/>
    </location>
</feature>
<dbReference type="GO" id="GO:0016020">
    <property type="term" value="C:membrane"/>
    <property type="evidence" value="ECO:0007669"/>
    <property type="project" value="UniProtKB-SubCell"/>
</dbReference>
<dbReference type="PANTHER" id="PTHR10796">
    <property type="entry name" value="PATCHED-RELATED"/>
    <property type="match status" value="1"/>
</dbReference>
<feature type="transmembrane region" description="Helical" evidence="8">
    <location>
        <begin position="1074"/>
        <end position="1094"/>
    </location>
</feature>
<feature type="transmembrane region" description="Helical" evidence="8">
    <location>
        <begin position="1171"/>
        <end position="1195"/>
    </location>
</feature>
<evidence type="ECO:0000256" key="6">
    <source>
        <dbReference type="ARBA" id="ARBA00023180"/>
    </source>
</evidence>